<reference evidence="1 2" key="1">
    <citation type="journal article" date="2019" name="Commun. Biol.">
        <title>The bagworm genome reveals a unique fibroin gene that provides high tensile strength.</title>
        <authorList>
            <person name="Kono N."/>
            <person name="Nakamura H."/>
            <person name="Ohtoshi R."/>
            <person name="Tomita M."/>
            <person name="Numata K."/>
            <person name="Arakawa K."/>
        </authorList>
    </citation>
    <scope>NUCLEOTIDE SEQUENCE [LARGE SCALE GENOMIC DNA]</scope>
</reference>
<dbReference type="EMBL" id="BGZK01001209">
    <property type="protein sequence ID" value="GBP74480.1"/>
    <property type="molecule type" value="Genomic_DNA"/>
</dbReference>
<gene>
    <name evidence="1" type="ORF">EVAR_58981_1</name>
</gene>
<dbReference type="AlphaFoldDB" id="A0A4C1YHF8"/>
<accession>A0A4C1YHF8</accession>
<evidence type="ECO:0000313" key="1">
    <source>
        <dbReference type="EMBL" id="GBP74480.1"/>
    </source>
</evidence>
<proteinExistence type="predicted"/>
<organism evidence="1 2">
    <name type="scientific">Eumeta variegata</name>
    <name type="common">Bagworm moth</name>
    <name type="synonym">Eumeta japonica</name>
    <dbReference type="NCBI Taxonomy" id="151549"/>
    <lineage>
        <taxon>Eukaryota</taxon>
        <taxon>Metazoa</taxon>
        <taxon>Ecdysozoa</taxon>
        <taxon>Arthropoda</taxon>
        <taxon>Hexapoda</taxon>
        <taxon>Insecta</taxon>
        <taxon>Pterygota</taxon>
        <taxon>Neoptera</taxon>
        <taxon>Endopterygota</taxon>
        <taxon>Lepidoptera</taxon>
        <taxon>Glossata</taxon>
        <taxon>Ditrysia</taxon>
        <taxon>Tineoidea</taxon>
        <taxon>Psychidae</taxon>
        <taxon>Oiketicinae</taxon>
        <taxon>Eumeta</taxon>
    </lineage>
</organism>
<comment type="caution">
    <text evidence="1">The sequence shown here is derived from an EMBL/GenBank/DDBJ whole genome shotgun (WGS) entry which is preliminary data.</text>
</comment>
<sequence length="247" mass="27710">MAQCRQSVFCTCLFDNTTKASMKELARRGQVTTYTEPCEICAGAPPASGHGLLRDEGEHDGAVCGYTALALPALDLLIPICNDMPNLGLQLSPDRINGAFEIFFWAKHFRGIMQPDTFPRKPIISSTVVRFLSTVRSDAEVSLEQNKEKFKQWTRSLRNTRYYTWTSNPIHNLATSHQRPERPENKPANEHAFVLLTIDRHVRRVQVISGRVTLRDFRADASQAERLGRSCLSIARPALSLARSAPT</sequence>
<name>A0A4C1YHF8_EUMVA</name>
<dbReference type="Proteomes" id="UP000299102">
    <property type="component" value="Unassembled WGS sequence"/>
</dbReference>
<evidence type="ECO:0000313" key="2">
    <source>
        <dbReference type="Proteomes" id="UP000299102"/>
    </source>
</evidence>
<keyword evidence="2" id="KW-1185">Reference proteome</keyword>
<protein>
    <submittedName>
        <fullName evidence="1">Uncharacterized protein</fullName>
    </submittedName>
</protein>